<keyword evidence="3" id="KW-1185">Reference proteome</keyword>
<dbReference type="EMBL" id="FMSV02000051">
    <property type="protein sequence ID" value="SEH04415.1"/>
    <property type="molecule type" value="Genomic_DNA"/>
</dbReference>
<accession>A0A1H6F601</accession>
<reference evidence="2 3" key="1">
    <citation type="submission" date="2016-10" db="EMBL/GenBank/DDBJ databases">
        <authorList>
            <person name="de Groot N.N."/>
        </authorList>
    </citation>
    <scope>NUCLEOTIDE SEQUENCE [LARGE SCALE GENOMIC DNA]</scope>
    <source>
        <strain evidence="2">MBHS1</strain>
    </source>
</reference>
<dbReference type="Proteomes" id="UP000236724">
    <property type="component" value="Unassembled WGS sequence"/>
</dbReference>
<gene>
    <name evidence="2" type="ORF">MBHS_00261</name>
</gene>
<dbReference type="AlphaFoldDB" id="A0A1H6F601"/>
<dbReference type="RefSeq" id="WP_146066331.1">
    <property type="nucleotide sequence ID" value="NZ_FMSV02000051.1"/>
</dbReference>
<evidence type="ECO:0000313" key="3">
    <source>
        <dbReference type="Proteomes" id="UP000236724"/>
    </source>
</evidence>
<sequence>MPEKLSPDNQTGNTSSHTTLLNLNAPMRQEDYLNGHKLNARKRRFWLSVLAVGLGALCFILAAYSSAKQPLQEIYFLSLGGFLVLYGLLLGQFIFTLRVLRHWKQQNRKRALQLNWKVTEAGIYGRDDADKPVLIHWENMDNWLEDSHLFLIRLPSLLWIALPKHLFSETVQKELRHLLKEKLKAG</sequence>
<keyword evidence="1" id="KW-0812">Transmembrane</keyword>
<organism evidence="2 3">
    <name type="scientific">Candidatus Venteria ishoeyi</name>
    <dbReference type="NCBI Taxonomy" id="1899563"/>
    <lineage>
        <taxon>Bacteria</taxon>
        <taxon>Pseudomonadati</taxon>
        <taxon>Pseudomonadota</taxon>
        <taxon>Gammaproteobacteria</taxon>
        <taxon>Thiotrichales</taxon>
        <taxon>Thiotrichaceae</taxon>
        <taxon>Venteria</taxon>
    </lineage>
</organism>
<feature type="transmembrane region" description="Helical" evidence="1">
    <location>
        <begin position="76"/>
        <end position="100"/>
    </location>
</feature>
<name>A0A1H6F601_9GAMM</name>
<protein>
    <submittedName>
        <fullName evidence="2">Uncharacterized protein</fullName>
    </submittedName>
</protein>
<proteinExistence type="predicted"/>
<evidence type="ECO:0000256" key="1">
    <source>
        <dbReference type="SAM" id="Phobius"/>
    </source>
</evidence>
<evidence type="ECO:0000313" key="2">
    <source>
        <dbReference type="EMBL" id="SEH04415.1"/>
    </source>
</evidence>
<keyword evidence="1" id="KW-0472">Membrane</keyword>
<keyword evidence="1" id="KW-1133">Transmembrane helix</keyword>
<feature type="transmembrane region" description="Helical" evidence="1">
    <location>
        <begin position="45"/>
        <end position="64"/>
    </location>
</feature>